<evidence type="ECO:0000313" key="9">
    <source>
        <dbReference type="EMBL" id="MSS36992.1"/>
    </source>
</evidence>
<name>A0A7X2NLB8_9CLOT</name>
<dbReference type="AlphaFoldDB" id="A0A7X2NLB8"/>
<feature type="transmembrane region" description="Helical" evidence="7">
    <location>
        <begin position="156"/>
        <end position="172"/>
    </location>
</feature>
<evidence type="ECO:0000256" key="7">
    <source>
        <dbReference type="SAM" id="Phobius"/>
    </source>
</evidence>
<dbReference type="EMBL" id="VUMD01000008">
    <property type="protein sequence ID" value="MSS36992.1"/>
    <property type="molecule type" value="Genomic_DNA"/>
</dbReference>
<dbReference type="SUPFAM" id="SSF144091">
    <property type="entry name" value="Rhomboid-like"/>
    <property type="match status" value="1"/>
</dbReference>
<feature type="transmembrane region" description="Helical" evidence="7">
    <location>
        <begin position="95"/>
        <end position="118"/>
    </location>
</feature>
<dbReference type="Proteomes" id="UP000429958">
    <property type="component" value="Unassembled WGS sequence"/>
</dbReference>
<keyword evidence="9" id="KW-0645">Protease</keyword>
<evidence type="ECO:0000256" key="3">
    <source>
        <dbReference type="ARBA" id="ARBA00022692"/>
    </source>
</evidence>
<feature type="domain" description="Peptidase S54 rhomboid" evidence="8">
    <location>
        <begin position="54"/>
        <end position="196"/>
    </location>
</feature>
<keyword evidence="6 7" id="KW-0472">Membrane</keyword>
<organism evidence="9 10">
    <name type="scientific">Clostridium porci</name>
    <dbReference type="NCBI Taxonomy" id="2605778"/>
    <lineage>
        <taxon>Bacteria</taxon>
        <taxon>Bacillati</taxon>
        <taxon>Bacillota</taxon>
        <taxon>Clostridia</taxon>
        <taxon>Eubacteriales</taxon>
        <taxon>Clostridiaceae</taxon>
        <taxon>Clostridium</taxon>
    </lineage>
</organism>
<dbReference type="PANTHER" id="PTHR43731:SF14">
    <property type="entry name" value="PRESENILIN-ASSOCIATED RHOMBOID-LIKE PROTEIN, MITOCHONDRIAL"/>
    <property type="match status" value="1"/>
</dbReference>
<protein>
    <submittedName>
        <fullName evidence="9">Rhomboid family intramembrane serine protease</fullName>
    </submittedName>
</protein>
<accession>A0A7X2NLB8</accession>
<dbReference type="Pfam" id="PF01694">
    <property type="entry name" value="Rhomboid"/>
    <property type="match status" value="1"/>
</dbReference>
<evidence type="ECO:0000313" key="10">
    <source>
        <dbReference type="Proteomes" id="UP000429958"/>
    </source>
</evidence>
<keyword evidence="5 7" id="KW-1133">Transmembrane helix</keyword>
<comment type="subcellular location">
    <subcellularLocation>
        <location evidence="1">Membrane</location>
        <topology evidence="1">Multi-pass membrane protein</topology>
    </subcellularLocation>
</comment>
<reference evidence="9 10" key="1">
    <citation type="submission" date="2019-08" db="EMBL/GenBank/DDBJ databases">
        <title>In-depth cultivation of the pig gut microbiome towards novel bacterial diversity and tailored functional studies.</title>
        <authorList>
            <person name="Wylensek D."/>
            <person name="Hitch T.C.A."/>
            <person name="Clavel T."/>
        </authorList>
    </citation>
    <scope>NUCLEOTIDE SEQUENCE [LARGE SCALE GENOMIC DNA]</scope>
    <source>
        <strain evidence="9 10">WCA-389-WT-23D1</strain>
    </source>
</reference>
<evidence type="ECO:0000256" key="4">
    <source>
        <dbReference type="ARBA" id="ARBA00022801"/>
    </source>
</evidence>
<proteinExistence type="inferred from homology"/>
<keyword evidence="4" id="KW-0378">Hydrolase</keyword>
<feature type="transmembrane region" description="Helical" evidence="7">
    <location>
        <begin position="12"/>
        <end position="31"/>
    </location>
</feature>
<evidence type="ECO:0000259" key="8">
    <source>
        <dbReference type="Pfam" id="PF01694"/>
    </source>
</evidence>
<dbReference type="InterPro" id="IPR035952">
    <property type="entry name" value="Rhomboid-like_sf"/>
</dbReference>
<dbReference type="Gene3D" id="1.20.1540.10">
    <property type="entry name" value="Rhomboid-like"/>
    <property type="match status" value="1"/>
</dbReference>
<feature type="transmembrane region" description="Helical" evidence="7">
    <location>
        <begin position="178"/>
        <end position="196"/>
    </location>
</feature>
<keyword evidence="3 7" id="KW-0812">Transmembrane</keyword>
<comment type="caution">
    <text evidence="9">The sequence shown here is derived from an EMBL/GenBank/DDBJ whole genome shotgun (WGS) entry which is preliminary data.</text>
</comment>
<keyword evidence="10" id="KW-1185">Reference proteome</keyword>
<dbReference type="InterPro" id="IPR050925">
    <property type="entry name" value="Rhomboid_protease_S54"/>
</dbReference>
<evidence type="ECO:0000256" key="5">
    <source>
        <dbReference type="ARBA" id="ARBA00022989"/>
    </source>
</evidence>
<dbReference type="InterPro" id="IPR022764">
    <property type="entry name" value="Peptidase_S54_rhomboid_dom"/>
</dbReference>
<evidence type="ECO:0000256" key="6">
    <source>
        <dbReference type="ARBA" id="ARBA00023136"/>
    </source>
</evidence>
<dbReference type="GO" id="GO:0016020">
    <property type="term" value="C:membrane"/>
    <property type="evidence" value="ECO:0007669"/>
    <property type="project" value="UniProtKB-SubCell"/>
</dbReference>
<feature type="transmembrane region" description="Helical" evidence="7">
    <location>
        <begin position="124"/>
        <end position="144"/>
    </location>
</feature>
<comment type="similarity">
    <text evidence="2">Belongs to the peptidase S54 family.</text>
</comment>
<gene>
    <name evidence="9" type="ORF">FYJ39_10465</name>
</gene>
<dbReference type="PANTHER" id="PTHR43731">
    <property type="entry name" value="RHOMBOID PROTEASE"/>
    <property type="match status" value="1"/>
</dbReference>
<feature type="transmembrane region" description="Helical" evidence="7">
    <location>
        <begin position="56"/>
        <end position="83"/>
    </location>
</feature>
<dbReference type="RefSeq" id="WP_154472431.1">
    <property type="nucleotide sequence ID" value="NZ_DBEWUL010000003.1"/>
</dbReference>
<evidence type="ECO:0000256" key="2">
    <source>
        <dbReference type="ARBA" id="ARBA00009045"/>
    </source>
</evidence>
<sequence>MNAYRENGRAYINVMLIALNVLVFVFLEMIGSTEDAGFMVKWGAIYLPLVLSKGEYYRLLTAMFLHFGASHLVNNMLVLSVLGERLEMALGHIKYLVFYILSGLLANIISACVQFQHIYKQADVSAGASGAIFGAAGGLIYAVAVNHGQLGGLTSRQLGFMVLLTLYHGFTSKGVDNAAHLGGLLAGFFLAAVMYRKPGRGRLGRR</sequence>
<dbReference type="GO" id="GO:0006508">
    <property type="term" value="P:proteolysis"/>
    <property type="evidence" value="ECO:0007669"/>
    <property type="project" value="UniProtKB-KW"/>
</dbReference>
<evidence type="ECO:0000256" key="1">
    <source>
        <dbReference type="ARBA" id="ARBA00004141"/>
    </source>
</evidence>
<dbReference type="GO" id="GO:0004252">
    <property type="term" value="F:serine-type endopeptidase activity"/>
    <property type="evidence" value="ECO:0007669"/>
    <property type="project" value="InterPro"/>
</dbReference>